<protein>
    <submittedName>
        <fullName evidence="1">Uncharacterized protein</fullName>
    </submittedName>
</protein>
<sequence>MKLETSDDYIESIKKFKRKKQLHPIVESRLSVLLNKIYPDDCPVLEVSGVLGGRNDLLLYSFTGRRVLFELFFSPSQVAQDLRLLEQSSAEIKIAILLDDEINSKLSTEYFRKRPDSFPFIWLKWIMNPEFEMICLQRLRELIDEESVIVQLRPLLSSPVGEAIELHFKNQIQLIKEKIGVHSPRNFNVEDLTGYQIASLLIIQELRKMGIPAERLRSLHAWLQKAIPYGFQVAAGGFQVFLMSDLNGRHAIWSDGDFADDLIICGESQSANVVLCLNPIINKVTEALGYKKNEIEFHFFHTYHEFIDKSGSKI</sequence>
<keyword evidence="2" id="KW-1185">Reference proteome</keyword>
<dbReference type="Proteomes" id="UP000005095">
    <property type="component" value="Chromosome"/>
</dbReference>
<dbReference type="AlphaFoldDB" id="J0S208"/>
<organism evidence="1 2">
    <name type="scientific">Methanofollis liminatans DSM 4140</name>
    <dbReference type="NCBI Taxonomy" id="28892"/>
    <lineage>
        <taxon>Archaea</taxon>
        <taxon>Methanobacteriati</taxon>
        <taxon>Methanobacteriota</taxon>
        <taxon>Stenosarchaea group</taxon>
        <taxon>Methanomicrobia</taxon>
        <taxon>Methanomicrobiales</taxon>
        <taxon>Methanomicrobiaceae</taxon>
        <taxon>Methanofollis</taxon>
    </lineage>
</organism>
<gene>
    <name evidence="1" type="ORF">Metli_1963</name>
</gene>
<proteinExistence type="predicted"/>
<dbReference type="RefSeq" id="WP_004039945.1">
    <property type="nucleotide sequence ID" value="NZ_CM001555.1"/>
</dbReference>
<accession>J0S208</accession>
<dbReference type="OrthoDB" id="378000at2157"/>
<dbReference type="HOGENOM" id="CLU_864992_0_0_2"/>
<dbReference type="STRING" id="28892.Metli_1963"/>
<name>J0S208_9EURY</name>
<reference evidence="1 2" key="1">
    <citation type="submission" date="2011-08" db="EMBL/GenBank/DDBJ databases">
        <title>The complete genome of Methanofollis liminatans DSM 4140.</title>
        <authorList>
            <consortium name="US DOE Joint Genome Institute (JGI-PGF)"/>
            <person name="Lucas S."/>
            <person name="Han J."/>
            <person name="Lapidus A."/>
            <person name="Bruce D."/>
            <person name="Goodwin L."/>
            <person name="Pitluck S."/>
            <person name="Peters L."/>
            <person name="Kyrpides N."/>
            <person name="Mavromatis K."/>
            <person name="Ivanova N."/>
            <person name="Mikhailova N."/>
            <person name="Lu M."/>
            <person name="Detter J.C."/>
            <person name="Tapia R."/>
            <person name="Han C."/>
            <person name="Land M."/>
            <person name="Hauser L."/>
            <person name="Markowitz V."/>
            <person name="Cheng J.-F."/>
            <person name="Hugenholtz P."/>
            <person name="Woyke T."/>
            <person name="Wu D."/>
            <person name="Spring S."/>
            <person name="Schuler E."/>
            <person name="Brambilla E."/>
            <person name="Klenk H.-P."/>
            <person name="Eisen J.A."/>
        </authorList>
    </citation>
    <scope>NUCLEOTIDE SEQUENCE [LARGE SCALE GENOMIC DNA]</scope>
    <source>
        <strain evidence="1 2">DSM 4140</strain>
    </source>
</reference>
<evidence type="ECO:0000313" key="1">
    <source>
        <dbReference type="EMBL" id="EJG07906.1"/>
    </source>
</evidence>
<evidence type="ECO:0000313" key="2">
    <source>
        <dbReference type="Proteomes" id="UP000005095"/>
    </source>
</evidence>
<dbReference type="EMBL" id="CM001555">
    <property type="protein sequence ID" value="EJG07906.1"/>
    <property type="molecule type" value="Genomic_DNA"/>
</dbReference>